<evidence type="ECO:0000313" key="1">
    <source>
        <dbReference type="EMBL" id="KAI4365105.1"/>
    </source>
</evidence>
<protein>
    <submittedName>
        <fullName evidence="1">Uncharacterized protein</fullName>
    </submittedName>
</protein>
<reference evidence="2" key="1">
    <citation type="journal article" date="2023" name="Front. Plant Sci.">
        <title>Chromosomal-level genome assembly of Melastoma candidum provides insights into trichome evolution.</title>
        <authorList>
            <person name="Zhong Y."/>
            <person name="Wu W."/>
            <person name="Sun C."/>
            <person name="Zou P."/>
            <person name="Liu Y."/>
            <person name="Dai S."/>
            <person name="Zhou R."/>
        </authorList>
    </citation>
    <scope>NUCLEOTIDE SEQUENCE [LARGE SCALE GENOMIC DNA]</scope>
</reference>
<proteinExistence type="predicted"/>
<name>A0ACB9QIH2_9MYRT</name>
<comment type="caution">
    <text evidence="1">The sequence shown here is derived from an EMBL/GenBank/DDBJ whole genome shotgun (WGS) entry which is preliminary data.</text>
</comment>
<dbReference type="Proteomes" id="UP001057402">
    <property type="component" value="Chromosome 6"/>
</dbReference>
<dbReference type="EMBL" id="CM042885">
    <property type="protein sequence ID" value="KAI4365105.1"/>
    <property type="molecule type" value="Genomic_DNA"/>
</dbReference>
<keyword evidence="2" id="KW-1185">Reference proteome</keyword>
<gene>
    <name evidence="1" type="ORF">MLD38_021123</name>
</gene>
<accession>A0ACB9QIH2</accession>
<sequence length="582" mass="65120">MPKRGSRHVDSHSDPEPGSSSPPPSVVRSPVRTGKKRRRLANSLKKLKEEMTLICLSVERFQRNVTSEINELKNAILQTRPFPTSTQGENLRNLKLQCKTKLPQRVYTGSNLGGDQGTGIDIILIDADTNQIITTGIESSIKVQAVALEGDFSQEEHENWPREEFDRYIVKERKQRRPLLIGDLQVTLKEGAGNLNNLIVTDNSSWNRSRMFRIGVQVASGYCEGTRIREAFTEPFVVLEQRGESNKKNDQPESNDYVWRLKGIGKGGPFHKKLEENEITNVEEFLRAYARDQHALRNILGSGMTTGKWNSLIDHAKTCPPNGKLFVYYPGAERNYGLIFDNFACLAGLIVNGVPQWIKFVSDSEKQGVGEQVKMAHRNWKDVTEYDGPREFDPLIERGIFPHAAAKAVIPGNHRGILPGHSLSLPDFPIQISIGHVKSSMCLNSGLAGQQEVNASSSLVAEQGSTSQQISVQAGEASMPRQQYTSSSYHFSISSPPSPMLFNADELHTISSWDSFDWNMYFSDLANTNNNLQRVGSFASVSDPSYSSSSKDKAVIRWFKVKAVLKWGFIHKKRSKATLREL</sequence>
<evidence type="ECO:0000313" key="2">
    <source>
        <dbReference type="Proteomes" id="UP001057402"/>
    </source>
</evidence>
<organism evidence="1 2">
    <name type="scientific">Melastoma candidum</name>
    <dbReference type="NCBI Taxonomy" id="119954"/>
    <lineage>
        <taxon>Eukaryota</taxon>
        <taxon>Viridiplantae</taxon>
        <taxon>Streptophyta</taxon>
        <taxon>Embryophyta</taxon>
        <taxon>Tracheophyta</taxon>
        <taxon>Spermatophyta</taxon>
        <taxon>Magnoliopsida</taxon>
        <taxon>eudicotyledons</taxon>
        <taxon>Gunneridae</taxon>
        <taxon>Pentapetalae</taxon>
        <taxon>rosids</taxon>
        <taxon>malvids</taxon>
        <taxon>Myrtales</taxon>
        <taxon>Melastomataceae</taxon>
        <taxon>Melastomatoideae</taxon>
        <taxon>Melastomateae</taxon>
        <taxon>Melastoma</taxon>
    </lineage>
</organism>